<feature type="region of interest" description="Disordered" evidence="1">
    <location>
        <begin position="53"/>
        <end position="91"/>
    </location>
</feature>
<protein>
    <submittedName>
        <fullName evidence="3">Uncharacterized protein</fullName>
    </submittedName>
</protein>
<comment type="caution">
    <text evidence="3">The sequence shown here is derived from an EMBL/GenBank/DDBJ whole genome shotgun (WGS) entry which is preliminary data.</text>
</comment>
<keyword evidence="2" id="KW-0812">Transmembrane</keyword>
<accession>A0A4Y7TK00</accession>
<reference evidence="3 4" key="1">
    <citation type="journal article" date="2019" name="Nat. Ecol. Evol.">
        <title>Megaphylogeny resolves global patterns of mushroom evolution.</title>
        <authorList>
            <person name="Varga T."/>
            <person name="Krizsan K."/>
            <person name="Foldi C."/>
            <person name="Dima B."/>
            <person name="Sanchez-Garcia M."/>
            <person name="Sanchez-Ramirez S."/>
            <person name="Szollosi G.J."/>
            <person name="Szarkandi J.G."/>
            <person name="Papp V."/>
            <person name="Albert L."/>
            <person name="Andreopoulos W."/>
            <person name="Angelini C."/>
            <person name="Antonin V."/>
            <person name="Barry K.W."/>
            <person name="Bougher N.L."/>
            <person name="Buchanan P."/>
            <person name="Buyck B."/>
            <person name="Bense V."/>
            <person name="Catcheside P."/>
            <person name="Chovatia M."/>
            <person name="Cooper J."/>
            <person name="Damon W."/>
            <person name="Desjardin D."/>
            <person name="Finy P."/>
            <person name="Geml J."/>
            <person name="Haridas S."/>
            <person name="Hughes K."/>
            <person name="Justo A."/>
            <person name="Karasinski D."/>
            <person name="Kautmanova I."/>
            <person name="Kiss B."/>
            <person name="Kocsube S."/>
            <person name="Kotiranta H."/>
            <person name="LaButti K.M."/>
            <person name="Lechner B.E."/>
            <person name="Liimatainen K."/>
            <person name="Lipzen A."/>
            <person name="Lukacs Z."/>
            <person name="Mihaltcheva S."/>
            <person name="Morgado L.N."/>
            <person name="Niskanen T."/>
            <person name="Noordeloos M.E."/>
            <person name="Ohm R.A."/>
            <person name="Ortiz-Santana B."/>
            <person name="Ovrebo C."/>
            <person name="Racz N."/>
            <person name="Riley R."/>
            <person name="Savchenko A."/>
            <person name="Shiryaev A."/>
            <person name="Soop K."/>
            <person name="Spirin V."/>
            <person name="Szebenyi C."/>
            <person name="Tomsovsky M."/>
            <person name="Tulloss R.E."/>
            <person name="Uehling J."/>
            <person name="Grigoriev I.V."/>
            <person name="Vagvolgyi C."/>
            <person name="Papp T."/>
            <person name="Martin F.M."/>
            <person name="Miettinen O."/>
            <person name="Hibbett D.S."/>
            <person name="Nagy L.G."/>
        </authorList>
    </citation>
    <scope>NUCLEOTIDE SEQUENCE [LARGE SCALE GENOMIC DNA]</scope>
    <source>
        <strain evidence="3 4">FP101781</strain>
    </source>
</reference>
<gene>
    <name evidence="3" type="ORF">FA13DRAFT_1730103</name>
</gene>
<evidence type="ECO:0000313" key="3">
    <source>
        <dbReference type="EMBL" id="TEB33829.1"/>
    </source>
</evidence>
<proteinExistence type="predicted"/>
<evidence type="ECO:0000313" key="4">
    <source>
        <dbReference type="Proteomes" id="UP000298030"/>
    </source>
</evidence>
<keyword evidence="4" id="KW-1185">Reference proteome</keyword>
<name>A0A4Y7TK00_COPMI</name>
<sequence>MINIFHWDIRSTGKIPTIAYLRLTSASLSWGCFTAFGRGGGGSRSWTLLTRATAAPASPSSSPPATAATTTAPPTTATPATSGTTMGTATTRAPSALEELYDFLDLPSVEVLGEFARLVVVLGGVAMSVAGLSYLKGRG</sequence>
<dbReference type="Proteomes" id="UP000298030">
    <property type="component" value="Unassembled WGS sequence"/>
</dbReference>
<evidence type="ECO:0000256" key="2">
    <source>
        <dbReference type="SAM" id="Phobius"/>
    </source>
</evidence>
<dbReference type="AlphaFoldDB" id="A0A4Y7TK00"/>
<keyword evidence="2" id="KW-1133">Transmembrane helix</keyword>
<evidence type="ECO:0000256" key="1">
    <source>
        <dbReference type="SAM" id="MobiDB-lite"/>
    </source>
</evidence>
<keyword evidence="2" id="KW-0472">Membrane</keyword>
<organism evidence="3 4">
    <name type="scientific">Coprinellus micaceus</name>
    <name type="common">Glistening ink-cap mushroom</name>
    <name type="synonym">Coprinus micaceus</name>
    <dbReference type="NCBI Taxonomy" id="71717"/>
    <lineage>
        <taxon>Eukaryota</taxon>
        <taxon>Fungi</taxon>
        <taxon>Dikarya</taxon>
        <taxon>Basidiomycota</taxon>
        <taxon>Agaricomycotina</taxon>
        <taxon>Agaricomycetes</taxon>
        <taxon>Agaricomycetidae</taxon>
        <taxon>Agaricales</taxon>
        <taxon>Agaricineae</taxon>
        <taxon>Psathyrellaceae</taxon>
        <taxon>Coprinellus</taxon>
    </lineage>
</organism>
<feature type="transmembrane region" description="Helical" evidence="2">
    <location>
        <begin position="115"/>
        <end position="135"/>
    </location>
</feature>
<dbReference type="EMBL" id="QPFP01000011">
    <property type="protein sequence ID" value="TEB33829.1"/>
    <property type="molecule type" value="Genomic_DNA"/>
</dbReference>